<reference evidence="1" key="1">
    <citation type="submission" date="2014-11" db="EMBL/GenBank/DDBJ databases">
        <authorList>
            <person name="Amaro Gonzalez C."/>
        </authorList>
    </citation>
    <scope>NUCLEOTIDE SEQUENCE</scope>
</reference>
<reference evidence="1" key="2">
    <citation type="journal article" date="2015" name="Fish Shellfish Immunol.">
        <title>Early steps in the European eel (Anguilla anguilla)-Vibrio vulnificus interaction in the gills: Role of the RtxA13 toxin.</title>
        <authorList>
            <person name="Callol A."/>
            <person name="Pajuelo D."/>
            <person name="Ebbesson L."/>
            <person name="Teles M."/>
            <person name="MacKenzie S."/>
            <person name="Amaro C."/>
        </authorList>
    </citation>
    <scope>NUCLEOTIDE SEQUENCE</scope>
</reference>
<sequence>MEPGECPLISEMRHRDQR</sequence>
<organism evidence="1">
    <name type="scientific">Anguilla anguilla</name>
    <name type="common">European freshwater eel</name>
    <name type="synonym">Muraena anguilla</name>
    <dbReference type="NCBI Taxonomy" id="7936"/>
    <lineage>
        <taxon>Eukaryota</taxon>
        <taxon>Metazoa</taxon>
        <taxon>Chordata</taxon>
        <taxon>Craniata</taxon>
        <taxon>Vertebrata</taxon>
        <taxon>Euteleostomi</taxon>
        <taxon>Actinopterygii</taxon>
        <taxon>Neopterygii</taxon>
        <taxon>Teleostei</taxon>
        <taxon>Anguilliformes</taxon>
        <taxon>Anguillidae</taxon>
        <taxon>Anguilla</taxon>
    </lineage>
</organism>
<name>A0A0E9P7H7_ANGAN</name>
<accession>A0A0E9P7H7</accession>
<proteinExistence type="predicted"/>
<evidence type="ECO:0000313" key="1">
    <source>
        <dbReference type="EMBL" id="JAH00005.1"/>
    </source>
</evidence>
<dbReference type="AlphaFoldDB" id="A0A0E9P7H7"/>
<protein>
    <submittedName>
        <fullName evidence="1">Uncharacterized protein</fullName>
    </submittedName>
</protein>
<dbReference type="EMBL" id="GBXM01108572">
    <property type="protein sequence ID" value="JAH00005.1"/>
    <property type="molecule type" value="Transcribed_RNA"/>
</dbReference>